<evidence type="ECO:0000313" key="2">
    <source>
        <dbReference type="EMBL" id="KAI9156820.1"/>
    </source>
</evidence>
<dbReference type="Proteomes" id="UP001064489">
    <property type="component" value="Chromosome 12"/>
</dbReference>
<dbReference type="SUPFAM" id="SSF81383">
    <property type="entry name" value="F-box domain"/>
    <property type="match status" value="1"/>
</dbReference>
<feature type="domain" description="F-box" evidence="1">
    <location>
        <begin position="1"/>
        <end position="44"/>
    </location>
</feature>
<protein>
    <recommendedName>
        <fullName evidence="1">F-box domain-containing protein</fullName>
    </recommendedName>
</protein>
<name>A0AAD5I9C7_ACENE</name>
<proteinExistence type="predicted"/>
<dbReference type="PANTHER" id="PTHR32278:SF111">
    <property type="entry name" value="F-BOX PROTEIN PP2-B12-RELATED"/>
    <property type="match status" value="1"/>
</dbReference>
<sequence length="313" mass="35223">MIELPEGCIATVISFASPRDACRFSCVNSVFKSAAESDAVWDRFLPPDYRSLISDSDFCSSSSSPLLGFPSKKDLFLTLCRNPILIDEGKMSFQLDKASGKKCYMISAMNLTIVWGDTPTYWRWTSVPGSRFPKVAELIRVCWLEIRGKINTCILSPMTTYGAYLVFKSVIVAFGFVNQPVEVSFGLVGSDSHKRAVYLDLERGQRPRHFRFSRHVRIYNRNRSFEWQGSSVPRENDGHYPEERGDGWLEIELGEIFIGVGEKNELEMSIMEVTGGNWKEGLIVQGIEIRPKQKQEAAAKISYQAGVLRGGCS</sequence>
<evidence type="ECO:0000259" key="1">
    <source>
        <dbReference type="PROSITE" id="PS50181"/>
    </source>
</evidence>
<accession>A0AAD5I9C7</accession>
<dbReference type="AlphaFoldDB" id="A0AAD5I9C7"/>
<reference evidence="2" key="2">
    <citation type="submission" date="2023-02" db="EMBL/GenBank/DDBJ databases">
        <authorList>
            <person name="Swenson N.G."/>
            <person name="Wegrzyn J.L."/>
            <person name="Mcevoy S.L."/>
        </authorList>
    </citation>
    <scope>NUCLEOTIDE SEQUENCE</scope>
    <source>
        <strain evidence="2">91603</strain>
        <tissue evidence="2">Leaf</tissue>
    </source>
</reference>
<dbReference type="EMBL" id="JAJSOW010000107">
    <property type="protein sequence ID" value="KAI9156820.1"/>
    <property type="molecule type" value="Genomic_DNA"/>
</dbReference>
<reference evidence="2" key="1">
    <citation type="journal article" date="2022" name="Plant J.">
        <title>Strategies of tolerance reflected in two North American maple genomes.</title>
        <authorList>
            <person name="McEvoy S.L."/>
            <person name="Sezen U.U."/>
            <person name="Trouern-Trend A."/>
            <person name="McMahon S.M."/>
            <person name="Schaberg P.G."/>
            <person name="Yang J."/>
            <person name="Wegrzyn J.L."/>
            <person name="Swenson N.G."/>
        </authorList>
    </citation>
    <scope>NUCLEOTIDE SEQUENCE</scope>
    <source>
        <strain evidence="2">91603</strain>
    </source>
</reference>
<keyword evidence="3" id="KW-1185">Reference proteome</keyword>
<comment type="caution">
    <text evidence="2">The sequence shown here is derived from an EMBL/GenBank/DDBJ whole genome shotgun (WGS) entry which is preliminary data.</text>
</comment>
<dbReference type="InterPro" id="IPR001810">
    <property type="entry name" value="F-box_dom"/>
</dbReference>
<organism evidence="2 3">
    <name type="scientific">Acer negundo</name>
    <name type="common">Box elder</name>
    <dbReference type="NCBI Taxonomy" id="4023"/>
    <lineage>
        <taxon>Eukaryota</taxon>
        <taxon>Viridiplantae</taxon>
        <taxon>Streptophyta</taxon>
        <taxon>Embryophyta</taxon>
        <taxon>Tracheophyta</taxon>
        <taxon>Spermatophyta</taxon>
        <taxon>Magnoliopsida</taxon>
        <taxon>eudicotyledons</taxon>
        <taxon>Gunneridae</taxon>
        <taxon>Pentapetalae</taxon>
        <taxon>rosids</taxon>
        <taxon>malvids</taxon>
        <taxon>Sapindales</taxon>
        <taxon>Sapindaceae</taxon>
        <taxon>Hippocastanoideae</taxon>
        <taxon>Acereae</taxon>
        <taxon>Acer</taxon>
    </lineage>
</organism>
<dbReference type="PANTHER" id="PTHR32278">
    <property type="entry name" value="F-BOX DOMAIN-CONTAINING PROTEIN"/>
    <property type="match status" value="1"/>
</dbReference>
<dbReference type="InterPro" id="IPR025886">
    <property type="entry name" value="PP2-like"/>
</dbReference>
<dbReference type="InterPro" id="IPR036047">
    <property type="entry name" value="F-box-like_dom_sf"/>
</dbReference>
<evidence type="ECO:0000313" key="3">
    <source>
        <dbReference type="Proteomes" id="UP001064489"/>
    </source>
</evidence>
<dbReference type="PROSITE" id="PS50181">
    <property type="entry name" value="FBOX"/>
    <property type="match status" value="1"/>
</dbReference>
<dbReference type="Pfam" id="PF14299">
    <property type="entry name" value="PP2"/>
    <property type="match status" value="1"/>
</dbReference>
<gene>
    <name evidence="2" type="ORF">LWI28_012671</name>
</gene>
<dbReference type="CDD" id="cd22162">
    <property type="entry name" value="F-box_AtSKIP3-like"/>
    <property type="match status" value="1"/>
</dbReference>